<name>A0ABV8LWX7_9ACTN</name>
<feature type="signal peptide" evidence="1">
    <location>
        <begin position="1"/>
        <end position="25"/>
    </location>
</feature>
<keyword evidence="3" id="KW-1185">Reference proteome</keyword>
<evidence type="ECO:0000313" key="3">
    <source>
        <dbReference type="Proteomes" id="UP001595816"/>
    </source>
</evidence>
<dbReference type="EMBL" id="JBHSAY010000017">
    <property type="protein sequence ID" value="MFC4134877.1"/>
    <property type="molecule type" value="Genomic_DNA"/>
</dbReference>
<proteinExistence type="predicted"/>
<accession>A0ABV8LWX7</accession>
<protein>
    <recommendedName>
        <fullName evidence="4">SH3 domain-containing protein</fullName>
    </recommendedName>
</protein>
<evidence type="ECO:0000313" key="2">
    <source>
        <dbReference type="EMBL" id="MFC4134877.1"/>
    </source>
</evidence>
<sequence length="123" mass="12977">MARAALVVATAVAMFTVSPVPAAQAADNCSGYTQFPNGEGAGTMEVTANLKVGPYASCGNVRSVAAGTRLYFYCEVMNSYGNIWDYVRVAGTSTYGWMSRQNMTNITASDDNGNGVIDTYACL</sequence>
<evidence type="ECO:0000256" key="1">
    <source>
        <dbReference type="SAM" id="SignalP"/>
    </source>
</evidence>
<evidence type="ECO:0008006" key="4">
    <source>
        <dbReference type="Google" id="ProtNLM"/>
    </source>
</evidence>
<keyword evidence="1" id="KW-0732">Signal</keyword>
<organism evidence="2 3">
    <name type="scientific">Hamadaea flava</name>
    <dbReference type="NCBI Taxonomy" id="1742688"/>
    <lineage>
        <taxon>Bacteria</taxon>
        <taxon>Bacillati</taxon>
        <taxon>Actinomycetota</taxon>
        <taxon>Actinomycetes</taxon>
        <taxon>Micromonosporales</taxon>
        <taxon>Micromonosporaceae</taxon>
        <taxon>Hamadaea</taxon>
    </lineage>
</organism>
<feature type="chain" id="PRO_5045495524" description="SH3 domain-containing protein" evidence="1">
    <location>
        <begin position="26"/>
        <end position="123"/>
    </location>
</feature>
<dbReference type="RefSeq" id="WP_382190893.1">
    <property type="nucleotide sequence ID" value="NZ_JBHSAY010000017.1"/>
</dbReference>
<comment type="caution">
    <text evidence="2">The sequence shown here is derived from an EMBL/GenBank/DDBJ whole genome shotgun (WGS) entry which is preliminary data.</text>
</comment>
<gene>
    <name evidence="2" type="ORF">ACFOZ4_30065</name>
</gene>
<reference evidence="3" key="1">
    <citation type="journal article" date="2019" name="Int. J. Syst. Evol. Microbiol.">
        <title>The Global Catalogue of Microorganisms (GCM) 10K type strain sequencing project: providing services to taxonomists for standard genome sequencing and annotation.</title>
        <authorList>
            <consortium name="The Broad Institute Genomics Platform"/>
            <consortium name="The Broad Institute Genome Sequencing Center for Infectious Disease"/>
            <person name="Wu L."/>
            <person name="Ma J."/>
        </authorList>
    </citation>
    <scope>NUCLEOTIDE SEQUENCE [LARGE SCALE GENOMIC DNA]</scope>
    <source>
        <strain evidence="3">CGMCC 4.7289</strain>
    </source>
</reference>
<dbReference type="Proteomes" id="UP001595816">
    <property type="component" value="Unassembled WGS sequence"/>
</dbReference>